<dbReference type="Proteomes" id="UP000694867">
    <property type="component" value="Unplaced"/>
</dbReference>
<sequence>MWCAILLCLSGFAQLCLSGYYGGGSSAHSPYSDQDFSGFDSGPLLPSIPGLGMALSPNELQNILSSFTMSSVDRIPAVASHVYGSPQKLIISDYQGPTKKFYGTVRSFHQVRTLDHGGNSLASNSYNQNPVSTGFEDFMFPADW</sequence>
<dbReference type="RefSeq" id="XP_003739863.1">
    <property type="nucleotide sequence ID" value="XM_003739815.1"/>
</dbReference>
<evidence type="ECO:0000313" key="2">
    <source>
        <dbReference type="Proteomes" id="UP000694867"/>
    </source>
</evidence>
<reference evidence="3" key="1">
    <citation type="submission" date="2025-08" db="UniProtKB">
        <authorList>
            <consortium name="RefSeq"/>
        </authorList>
    </citation>
    <scope>IDENTIFICATION</scope>
</reference>
<protein>
    <submittedName>
        <fullName evidence="3">Uncharacterized protein LOC100900388</fullName>
    </submittedName>
</protein>
<dbReference type="GeneID" id="100900388"/>
<dbReference type="KEGG" id="goe:100900388"/>
<gene>
    <name evidence="3" type="primary">LOC100900388</name>
</gene>
<proteinExistence type="predicted"/>
<feature type="chain" id="PRO_5042597294" evidence="1">
    <location>
        <begin position="19"/>
        <end position="144"/>
    </location>
</feature>
<name>A0AAJ6VVJ2_9ACAR</name>
<feature type="signal peptide" evidence="1">
    <location>
        <begin position="1"/>
        <end position="18"/>
    </location>
</feature>
<dbReference type="AlphaFoldDB" id="A0AAJ6VVJ2"/>
<keyword evidence="1" id="KW-0732">Signal</keyword>
<evidence type="ECO:0000256" key="1">
    <source>
        <dbReference type="SAM" id="SignalP"/>
    </source>
</evidence>
<evidence type="ECO:0000313" key="3">
    <source>
        <dbReference type="RefSeq" id="XP_003739863.1"/>
    </source>
</evidence>
<organism evidence="2 3">
    <name type="scientific">Galendromus occidentalis</name>
    <name type="common">western predatory mite</name>
    <dbReference type="NCBI Taxonomy" id="34638"/>
    <lineage>
        <taxon>Eukaryota</taxon>
        <taxon>Metazoa</taxon>
        <taxon>Ecdysozoa</taxon>
        <taxon>Arthropoda</taxon>
        <taxon>Chelicerata</taxon>
        <taxon>Arachnida</taxon>
        <taxon>Acari</taxon>
        <taxon>Parasitiformes</taxon>
        <taxon>Mesostigmata</taxon>
        <taxon>Gamasina</taxon>
        <taxon>Phytoseioidea</taxon>
        <taxon>Phytoseiidae</taxon>
        <taxon>Typhlodrominae</taxon>
        <taxon>Galendromus</taxon>
    </lineage>
</organism>
<accession>A0AAJ6VVJ2</accession>
<keyword evidence="2" id="KW-1185">Reference proteome</keyword>